<sequence>MLHISRNDTNFEGVGMNSLKTLSSRKTGRRLARWIVGILITLLVVLFMPWQQNINGTGTVTALTPEDRPQTVQNIIAGRIEEWHVREGQTVQKGDTILVLSEIKDDYFDPNLPQRLSEQVGAKENAVEGYEMKIGALDNQLSALRNALRLSLQKARNKVLQSGAKVQSDSVDLANERIQFRIAEVRFERFQKGYQDGLFSKTDLESRELSFQSARAKLVSAENKLSISRQDLINSRIELSSIEAEYQKEIAKSVSDRSSAVSSLGDGQKELSELRNKVANVTVRRNQYVLRAPQSGVVVKALKQGVGETIKEGEAICTLQPLRPQMAVELYVKAMDVPLIQKGREVRLRFDGWPALQFSGWPSVSVGTFGGTVTVIDQVNSNNGEYRLLVTPNVNHDVQWPAQLRLGSGVYGWVMLDNVPVWYEIWRQLNGFPPSLKEEPKADYGKGGGK</sequence>
<organism evidence="2 3">
    <name type="scientific">Siphonobacter aquaeclarae</name>
    <dbReference type="NCBI Taxonomy" id="563176"/>
    <lineage>
        <taxon>Bacteria</taxon>
        <taxon>Pseudomonadati</taxon>
        <taxon>Bacteroidota</taxon>
        <taxon>Cytophagia</taxon>
        <taxon>Cytophagales</taxon>
        <taxon>Cytophagaceae</taxon>
        <taxon>Siphonobacter</taxon>
    </lineage>
</organism>
<keyword evidence="3" id="KW-1185">Reference proteome</keyword>
<dbReference type="InterPro" id="IPR050739">
    <property type="entry name" value="MFP"/>
</dbReference>
<dbReference type="RefSeq" id="WP_093202199.1">
    <property type="nucleotide sequence ID" value="NZ_FNGS01000004.1"/>
</dbReference>
<dbReference type="PANTHER" id="PTHR30386">
    <property type="entry name" value="MEMBRANE FUSION SUBUNIT OF EMRAB-TOLC MULTIDRUG EFFLUX PUMP"/>
    <property type="match status" value="1"/>
</dbReference>
<dbReference type="Gene3D" id="2.40.50.100">
    <property type="match status" value="1"/>
</dbReference>
<dbReference type="PANTHER" id="PTHR30386:SF18">
    <property type="entry name" value="INNER MEMBRANE PROTEIN YIAV-RELATED"/>
    <property type="match status" value="1"/>
</dbReference>
<evidence type="ECO:0000313" key="2">
    <source>
        <dbReference type="EMBL" id="SDM04461.1"/>
    </source>
</evidence>
<evidence type="ECO:0000256" key="1">
    <source>
        <dbReference type="SAM" id="Phobius"/>
    </source>
</evidence>
<protein>
    <submittedName>
        <fullName evidence="2">Multidrug resistance efflux pump</fullName>
    </submittedName>
</protein>
<proteinExistence type="predicted"/>
<dbReference type="STRING" id="563176.SAMN04488090_2410"/>
<accession>A0A1G9Q152</accession>
<dbReference type="Proteomes" id="UP000198901">
    <property type="component" value="Unassembled WGS sequence"/>
</dbReference>
<reference evidence="2 3" key="1">
    <citation type="submission" date="2016-10" db="EMBL/GenBank/DDBJ databases">
        <authorList>
            <person name="de Groot N.N."/>
        </authorList>
    </citation>
    <scope>NUCLEOTIDE SEQUENCE [LARGE SCALE GENOMIC DNA]</scope>
    <source>
        <strain evidence="2 3">DSM 21668</strain>
    </source>
</reference>
<keyword evidence="1" id="KW-1133">Transmembrane helix</keyword>
<dbReference type="AlphaFoldDB" id="A0A1G9Q152"/>
<name>A0A1G9Q152_9BACT</name>
<feature type="transmembrane region" description="Helical" evidence="1">
    <location>
        <begin position="31"/>
        <end position="50"/>
    </location>
</feature>
<dbReference type="SUPFAM" id="SSF51230">
    <property type="entry name" value="Single hybrid motif"/>
    <property type="match status" value="1"/>
</dbReference>
<keyword evidence="1" id="KW-0472">Membrane</keyword>
<gene>
    <name evidence="2" type="ORF">SAMN04488090_2410</name>
</gene>
<evidence type="ECO:0000313" key="3">
    <source>
        <dbReference type="Proteomes" id="UP000198901"/>
    </source>
</evidence>
<keyword evidence="1" id="KW-0812">Transmembrane</keyword>
<dbReference type="InterPro" id="IPR011053">
    <property type="entry name" value="Single_hybrid_motif"/>
</dbReference>
<dbReference type="EMBL" id="FNGS01000004">
    <property type="protein sequence ID" value="SDM04461.1"/>
    <property type="molecule type" value="Genomic_DNA"/>
</dbReference>
<dbReference type="OrthoDB" id="9760528at2"/>